<evidence type="ECO:0000313" key="1">
    <source>
        <dbReference type="EMBL" id="JAH02894.1"/>
    </source>
</evidence>
<proteinExistence type="predicted"/>
<dbReference type="EMBL" id="GBXM01105683">
    <property type="protein sequence ID" value="JAH02894.1"/>
    <property type="molecule type" value="Transcribed_RNA"/>
</dbReference>
<accession>A0A0E9PEF2</accession>
<dbReference type="AlphaFoldDB" id="A0A0E9PEF2"/>
<reference evidence="1" key="1">
    <citation type="submission" date="2014-11" db="EMBL/GenBank/DDBJ databases">
        <authorList>
            <person name="Amaro Gonzalez C."/>
        </authorList>
    </citation>
    <scope>NUCLEOTIDE SEQUENCE</scope>
</reference>
<protein>
    <submittedName>
        <fullName evidence="1">Uncharacterized protein</fullName>
    </submittedName>
</protein>
<reference evidence="1" key="2">
    <citation type="journal article" date="2015" name="Fish Shellfish Immunol.">
        <title>Early steps in the European eel (Anguilla anguilla)-Vibrio vulnificus interaction in the gills: Role of the RtxA13 toxin.</title>
        <authorList>
            <person name="Callol A."/>
            <person name="Pajuelo D."/>
            <person name="Ebbesson L."/>
            <person name="Teles M."/>
            <person name="MacKenzie S."/>
            <person name="Amaro C."/>
        </authorList>
    </citation>
    <scope>NUCLEOTIDE SEQUENCE</scope>
</reference>
<name>A0A0E9PEF2_ANGAN</name>
<sequence length="55" mass="5990">MYGPPGVCSSSGLTCLFSTAEGGHFRVVIKQFTCGYSAHSQILLTCIFIHFDFTL</sequence>
<organism evidence="1">
    <name type="scientific">Anguilla anguilla</name>
    <name type="common">European freshwater eel</name>
    <name type="synonym">Muraena anguilla</name>
    <dbReference type="NCBI Taxonomy" id="7936"/>
    <lineage>
        <taxon>Eukaryota</taxon>
        <taxon>Metazoa</taxon>
        <taxon>Chordata</taxon>
        <taxon>Craniata</taxon>
        <taxon>Vertebrata</taxon>
        <taxon>Euteleostomi</taxon>
        <taxon>Actinopterygii</taxon>
        <taxon>Neopterygii</taxon>
        <taxon>Teleostei</taxon>
        <taxon>Anguilliformes</taxon>
        <taxon>Anguillidae</taxon>
        <taxon>Anguilla</taxon>
    </lineage>
</organism>